<dbReference type="InterPro" id="IPR040442">
    <property type="entry name" value="Pyrv_kinase-like_dom_sf"/>
</dbReference>
<name>W2RUH5_CYPE1</name>
<proteinExistence type="inferred from homology"/>
<dbReference type="PROSITE" id="PS00161">
    <property type="entry name" value="ISOCITRATE_LYASE"/>
    <property type="match status" value="1"/>
</dbReference>
<dbReference type="GO" id="GO:0046421">
    <property type="term" value="F:methylisocitrate lyase activity"/>
    <property type="evidence" value="ECO:0007669"/>
    <property type="project" value="UniProtKB-EC"/>
</dbReference>
<evidence type="ECO:0000313" key="3">
    <source>
        <dbReference type="EMBL" id="ETN39950.1"/>
    </source>
</evidence>
<dbReference type="InterPro" id="IPR018523">
    <property type="entry name" value="Isocitrate_lyase_ph_CS"/>
</dbReference>
<dbReference type="InterPro" id="IPR039556">
    <property type="entry name" value="ICL/PEPM"/>
</dbReference>
<dbReference type="OrthoDB" id="1923844at2759"/>
<dbReference type="InterPro" id="IPR015813">
    <property type="entry name" value="Pyrv/PenolPyrv_kinase-like_dom"/>
</dbReference>
<dbReference type="AlphaFoldDB" id="W2RUH5"/>
<dbReference type="eggNOG" id="KOG1260">
    <property type="taxonomic scope" value="Eukaryota"/>
</dbReference>
<gene>
    <name evidence="3" type="ORF">HMPREF1541_06177</name>
</gene>
<dbReference type="FunFam" id="3.20.20.60:FF:000009">
    <property type="entry name" value="2-methylisocitrate lyase"/>
    <property type="match status" value="1"/>
</dbReference>
<evidence type="ECO:0000256" key="1">
    <source>
        <dbReference type="ARBA" id="ARBA00001050"/>
    </source>
</evidence>
<dbReference type="InParanoid" id="W2RUH5"/>
<dbReference type="Gene3D" id="3.20.20.60">
    <property type="entry name" value="Phosphoenolpyruvate-binding domains"/>
    <property type="match status" value="1"/>
</dbReference>
<evidence type="ECO:0008006" key="5">
    <source>
        <dbReference type="Google" id="ProtNLM"/>
    </source>
</evidence>
<dbReference type="Proteomes" id="UP000030752">
    <property type="component" value="Unassembled WGS sequence"/>
</dbReference>
<reference evidence="3 4" key="1">
    <citation type="submission" date="2013-03" db="EMBL/GenBank/DDBJ databases">
        <title>The Genome Sequence of Phialophora europaea CBS 101466.</title>
        <authorList>
            <consortium name="The Broad Institute Genomics Platform"/>
            <person name="Cuomo C."/>
            <person name="de Hoog S."/>
            <person name="Gorbushina A."/>
            <person name="Walker B."/>
            <person name="Young S.K."/>
            <person name="Zeng Q."/>
            <person name="Gargeya S."/>
            <person name="Fitzgerald M."/>
            <person name="Haas B."/>
            <person name="Abouelleil A."/>
            <person name="Allen A.W."/>
            <person name="Alvarado L."/>
            <person name="Arachchi H.M."/>
            <person name="Berlin A.M."/>
            <person name="Chapman S.B."/>
            <person name="Gainer-Dewar J."/>
            <person name="Goldberg J."/>
            <person name="Griggs A."/>
            <person name="Gujja S."/>
            <person name="Hansen M."/>
            <person name="Howarth C."/>
            <person name="Imamovic A."/>
            <person name="Ireland A."/>
            <person name="Larimer J."/>
            <person name="McCowan C."/>
            <person name="Murphy C."/>
            <person name="Pearson M."/>
            <person name="Poon T.W."/>
            <person name="Priest M."/>
            <person name="Roberts A."/>
            <person name="Saif S."/>
            <person name="Shea T."/>
            <person name="Sisk P."/>
            <person name="Sykes S."/>
            <person name="Wortman J."/>
            <person name="Nusbaum C."/>
            <person name="Birren B."/>
        </authorList>
    </citation>
    <scope>NUCLEOTIDE SEQUENCE [LARGE SCALE GENOMIC DNA]</scope>
    <source>
        <strain evidence="3 4">CBS 101466</strain>
    </source>
</reference>
<dbReference type="EMBL" id="KB822721">
    <property type="protein sequence ID" value="ETN39950.1"/>
    <property type="molecule type" value="Genomic_DNA"/>
</dbReference>
<dbReference type="Pfam" id="PF13714">
    <property type="entry name" value="PEP_mutase"/>
    <property type="match status" value="1"/>
</dbReference>
<comment type="catalytic activity">
    <reaction evidence="1">
        <text>(2S,3R)-3-hydroxybutane-1,2,3-tricarboxylate = pyruvate + succinate</text>
        <dbReference type="Rhea" id="RHEA:16809"/>
        <dbReference type="ChEBI" id="CHEBI:15361"/>
        <dbReference type="ChEBI" id="CHEBI:30031"/>
        <dbReference type="ChEBI" id="CHEBI:57429"/>
        <dbReference type="EC" id="4.1.3.30"/>
    </reaction>
</comment>
<dbReference type="PANTHER" id="PTHR42905">
    <property type="entry name" value="PHOSPHOENOLPYRUVATE CARBOXYLASE"/>
    <property type="match status" value="1"/>
</dbReference>
<keyword evidence="4" id="KW-1185">Reference proteome</keyword>
<dbReference type="HOGENOM" id="CLU_027389_3_0_1"/>
<protein>
    <recommendedName>
        <fullName evidence="5">Carboxyvinyl-carboxyphosphonate phosphorylmutase</fullName>
    </recommendedName>
</protein>
<dbReference type="VEuPathDB" id="FungiDB:HMPREF1541_06177"/>
<accession>W2RUH5</accession>
<comment type="similarity">
    <text evidence="2">Belongs to the isocitrate lyase/PEP mutase superfamily.</text>
</comment>
<dbReference type="SUPFAM" id="SSF51621">
    <property type="entry name" value="Phosphoenolpyruvate/pyruvate domain"/>
    <property type="match status" value="1"/>
</dbReference>
<dbReference type="PANTHER" id="PTHR42905:SF2">
    <property type="entry name" value="PHOSPHOENOLPYRUVATE CARBOXYLASE FAMILY PROTEIN"/>
    <property type="match status" value="1"/>
</dbReference>
<evidence type="ECO:0000313" key="4">
    <source>
        <dbReference type="Proteomes" id="UP000030752"/>
    </source>
</evidence>
<dbReference type="RefSeq" id="XP_008718735.1">
    <property type="nucleotide sequence ID" value="XM_008720513.1"/>
</dbReference>
<organism evidence="3 4">
    <name type="scientific">Cyphellophora europaea (strain CBS 101466)</name>
    <name type="common">Phialophora europaea</name>
    <dbReference type="NCBI Taxonomy" id="1220924"/>
    <lineage>
        <taxon>Eukaryota</taxon>
        <taxon>Fungi</taxon>
        <taxon>Dikarya</taxon>
        <taxon>Ascomycota</taxon>
        <taxon>Pezizomycotina</taxon>
        <taxon>Eurotiomycetes</taxon>
        <taxon>Chaetothyriomycetidae</taxon>
        <taxon>Chaetothyriales</taxon>
        <taxon>Cyphellophoraceae</taxon>
        <taxon>Cyphellophora</taxon>
    </lineage>
</organism>
<dbReference type="GeneID" id="19973516"/>
<evidence type="ECO:0000256" key="2">
    <source>
        <dbReference type="ARBA" id="ARBA00061405"/>
    </source>
</evidence>
<dbReference type="STRING" id="1220924.W2RUH5"/>
<dbReference type="CDD" id="cd00377">
    <property type="entry name" value="ICL_PEPM"/>
    <property type="match status" value="1"/>
</dbReference>
<sequence>MDNTNGISGHRPQSGASRLRTLLADDTQILVCPGVYDGLTARLAIAQGFKCIYMTGAGTAASRLGMPDLGLATMSDMLGNASMIAALDRTVPVIADADTGYGGPNMVARTVKAYITAGVAGVHLEDQVLAKRCGHLMGKELVERDEYSARIKAAVMARDEERAVTGGDVVIIARTDALQKFGFEEAMERLRKSVELGADVAFLEGVTSIEQMKQACEMLKGTPVLLNMVPGGVTPQVSTEEARKIGYRLMIYPGMAMSAVIQSVGDAYKELYETGDKKVDEADVKGGVKRLFDLVGLQRCIDFDAKAGGSAYGSV</sequence>